<keyword evidence="5" id="KW-0460">Magnesium</keyword>
<evidence type="ECO:0000313" key="8">
    <source>
        <dbReference type="EMBL" id="PTQ53558.1"/>
    </source>
</evidence>
<evidence type="ECO:0000256" key="1">
    <source>
        <dbReference type="ARBA" id="ARBA00022598"/>
    </source>
</evidence>
<dbReference type="InterPro" id="IPR016185">
    <property type="entry name" value="PreATP-grasp_dom_sf"/>
</dbReference>
<dbReference type="SUPFAM" id="SSF52440">
    <property type="entry name" value="PreATP-grasp domain"/>
    <property type="match status" value="1"/>
</dbReference>
<dbReference type="Gene3D" id="3.30.1490.330">
    <property type="match status" value="1"/>
</dbReference>
<accession>A0A2T5GBN2</accession>
<dbReference type="Proteomes" id="UP000244180">
    <property type="component" value="Unassembled WGS sequence"/>
</dbReference>
<sequence>MSTANVRMGPHALKAIHKARDRVPRLLRPCVPPIPRRAAIRRTRKPEKPSGDSETVTRVPVEGVERIREQKYFEEWIKIHSLLCELGFTWGSIAEKGEEHQYLLLDLYRMPKETYQRILEATEKIGHIYQKTVVFLQNSPSLFSALHLPKNTWKAVQLPSPLFSYFARMDLVVRNDGEDIKILEMNSDTPTGIVEAAVANDVVCGYFGESSPNRLIEEIKRTFQRIKTDHEIPDEETVYFLSYDWHEEDRQTTEFLRWHSGFSKTQYLPIKDLRVSTNGVYTSNGDLVKYLYRLYPLEYFSADKGPNGEPIGDLFLEHVAEGRVKLINPPSAFLGQCKTTMAVIWALHENGHPFFTGEEHQMIEKYFLPTYPSAEGLTAPLVQKPVWGREGGGVSIVGKDGSVIEDRTPCYYQQPKIYQKYIELPTVTVRTWEGPYTGSLLFGSFLIGGSPAGIFPRVGEKITGNLSMFLPVAVK</sequence>
<dbReference type="Pfam" id="PF03738">
    <property type="entry name" value="GSP_synth"/>
    <property type="match status" value="1"/>
</dbReference>
<evidence type="ECO:0000256" key="2">
    <source>
        <dbReference type="ARBA" id="ARBA00022723"/>
    </source>
</evidence>
<dbReference type="AlphaFoldDB" id="A0A2T5GBN2"/>
<dbReference type="SUPFAM" id="SSF56059">
    <property type="entry name" value="Glutathione synthetase ATP-binding domain-like"/>
    <property type="match status" value="1"/>
</dbReference>
<feature type="domain" description="Glutathionylspermidine synthase pre-ATP-grasp-like" evidence="7">
    <location>
        <begin position="83"/>
        <end position="473"/>
    </location>
</feature>
<organism evidence="8 9">
    <name type="scientific">Hydrogenibacillus schlegelii</name>
    <name type="common">Bacillus schlegelii</name>
    <dbReference type="NCBI Taxonomy" id="1484"/>
    <lineage>
        <taxon>Bacteria</taxon>
        <taxon>Bacillati</taxon>
        <taxon>Bacillota</taxon>
        <taxon>Bacilli</taxon>
        <taxon>Bacillales</taxon>
        <taxon>Bacillales Family X. Incertae Sedis</taxon>
        <taxon>Hydrogenibacillus</taxon>
    </lineage>
</organism>
<dbReference type="GO" id="GO:0005524">
    <property type="term" value="F:ATP binding"/>
    <property type="evidence" value="ECO:0007669"/>
    <property type="project" value="UniProtKB-KW"/>
</dbReference>
<keyword evidence="3" id="KW-0547">Nucleotide-binding</keyword>
<name>A0A2T5GBN2_HYDSH</name>
<evidence type="ECO:0000313" key="9">
    <source>
        <dbReference type="Proteomes" id="UP000244180"/>
    </source>
</evidence>
<feature type="region of interest" description="Disordered" evidence="6">
    <location>
        <begin position="37"/>
        <end position="57"/>
    </location>
</feature>
<evidence type="ECO:0000259" key="7">
    <source>
        <dbReference type="Pfam" id="PF03738"/>
    </source>
</evidence>
<evidence type="ECO:0000256" key="6">
    <source>
        <dbReference type="SAM" id="MobiDB-lite"/>
    </source>
</evidence>
<dbReference type="GO" id="GO:0046872">
    <property type="term" value="F:metal ion binding"/>
    <property type="evidence" value="ECO:0007669"/>
    <property type="project" value="UniProtKB-KW"/>
</dbReference>
<keyword evidence="2" id="KW-0479">Metal-binding</keyword>
<evidence type="ECO:0000256" key="3">
    <source>
        <dbReference type="ARBA" id="ARBA00022741"/>
    </source>
</evidence>
<keyword evidence="4" id="KW-0067">ATP-binding</keyword>
<dbReference type="GO" id="GO:0016874">
    <property type="term" value="F:ligase activity"/>
    <property type="evidence" value="ECO:0007669"/>
    <property type="project" value="UniProtKB-KW"/>
</dbReference>
<evidence type="ECO:0000256" key="4">
    <source>
        <dbReference type="ARBA" id="ARBA00022840"/>
    </source>
</evidence>
<protein>
    <recommendedName>
        <fullName evidence="7">Glutathionylspermidine synthase pre-ATP-grasp-like domain-containing protein</fullName>
    </recommendedName>
</protein>
<gene>
    <name evidence="8" type="ORF">HSCHL_1735</name>
</gene>
<dbReference type="InterPro" id="IPR005494">
    <property type="entry name" value="GSPS_pre-ATP-grasp-like_dom"/>
</dbReference>
<evidence type="ECO:0000256" key="5">
    <source>
        <dbReference type="ARBA" id="ARBA00022842"/>
    </source>
</evidence>
<comment type="caution">
    <text evidence="8">The sequence shown here is derived from an EMBL/GenBank/DDBJ whole genome shotgun (WGS) entry which is preliminary data.</text>
</comment>
<keyword evidence="1" id="KW-0436">Ligase</keyword>
<dbReference type="EMBL" id="PEBV01000014">
    <property type="protein sequence ID" value="PTQ53558.1"/>
    <property type="molecule type" value="Genomic_DNA"/>
</dbReference>
<reference evidence="8 9" key="1">
    <citation type="submission" date="2017-08" db="EMBL/GenBank/DDBJ databases">
        <title>Burning lignite coal seam in the remote Altai Mountains harbors a hydrogen-driven thermophilic microbial community.</title>
        <authorList>
            <person name="Kadnikov V.V."/>
            <person name="Mardanov A.V."/>
            <person name="Ivasenko D."/>
            <person name="Beletsky A.V."/>
            <person name="Karnachuk O.V."/>
            <person name="Ravin N.V."/>
        </authorList>
    </citation>
    <scope>NUCLEOTIDE SEQUENCE [LARGE SCALE GENOMIC DNA]</scope>
    <source>
        <strain evidence="8">AL33</strain>
    </source>
</reference>
<proteinExistence type="predicted"/>